<evidence type="ECO:0000256" key="9">
    <source>
        <dbReference type="ARBA" id="ARBA00022771"/>
    </source>
</evidence>
<dbReference type="AlphaFoldDB" id="A0AAV8TKL4"/>
<dbReference type="InterPro" id="IPR013083">
    <property type="entry name" value="Znf_RING/FYVE/PHD"/>
</dbReference>
<evidence type="ECO:0000256" key="15">
    <source>
        <dbReference type="RuleBase" id="RU368018"/>
    </source>
</evidence>
<comment type="catalytic activity">
    <reaction evidence="1 15">
        <text>S-ubiquitinyl-[E2 ubiquitin-conjugating enzyme]-L-cysteine + [acceptor protein]-L-lysine = [E2 ubiquitin-conjugating enzyme]-L-cysteine + N(6)-ubiquitinyl-[acceptor protein]-L-lysine.</text>
        <dbReference type="EC" id="2.3.2.27"/>
    </reaction>
</comment>
<dbReference type="GO" id="GO:0061630">
    <property type="term" value="F:ubiquitin protein ligase activity"/>
    <property type="evidence" value="ECO:0007669"/>
    <property type="project" value="UniProtKB-EC"/>
</dbReference>
<organism evidence="18 19">
    <name type="scientific">Erythroxylum novogranatense</name>
    <dbReference type="NCBI Taxonomy" id="1862640"/>
    <lineage>
        <taxon>Eukaryota</taxon>
        <taxon>Viridiplantae</taxon>
        <taxon>Streptophyta</taxon>
        <taxon>Embryophyta</taxon>
        <taxon>Tracheophyta</taxon>
        <taxon>Spermatophyta</taxon>
        <taxon>Magnoliopsida</taxon>
        <taxon>eudicotyledons</taxon>
        <taxon>Gunneridae</taxon>
        <taxon>Pentapetalae</taxon>
        <taxon>rosids</taxon>
        <taxon>fabids</taxon>
        <taxon>Malpighiales</taxon>
        <taxon>Erythroxylaceae</taxon>
        <taxon>Erythroxylum</taxon>
    </lineage>
</organism>
<dbReference type="PANTHER" id="PTHR20973:SF0">
    <property type="entry name" value="NON-STRUCTURAL MAINTENANCE OF CHROMOSOMES ELEMENT 1 HOMOLOG"/>
    <property type="match status" value="1"/>
</dbReference>
<dbReference type="Pfam" id="PF08746">
    <property type="entry name" value="zf-RING-like"/>
    <property type="match status" value="1"/>
</dbReference>
<dbReference type="InterPro" id="IPR011513">
    <property type="entry name" value="Nse1"/>
</dbReference>
<dbReference type="Gene3D" id="1.10.10.10">
    <property type="entry name" value="Winged helix-like DNA-binding domain superfamily/Winged helix DNA-binding domain"/>
    <property type="match status" value="1"/>
</dbReference>
<dbReference type="Gene3D" id="3.90.1150.220">
    <property type="match status" value="1"/>
</dbReference>
<comment type="caution">
    <text evidence="18">The sequence shown here is derived from an EMBL/GenBank/DDBJ whole genome shotgun (WGS) entry which is preliminary data.</text>
</comment>
<dbReference type="GO" id="GO:0000724">
    <property type="term" value="P:double-strand break repair via homologous recombination"/>
    <property type="evidence" value="ECO:0007669"/>
    <property type="project" value="TreeGrafter"/>
</dbReference>
<evidence type="ECO:0000256" key="12">
    <source>
        <dbReference type="ARBA" id="ARBA00023172"/>
    </source>
</evidence>
<evidence type="ECO:0000256" key="14">
    <source>
        <dbReference type="ARBA" id="ARBA00023242"/>
    </source>
</evidence>
<evidence type="ECO:0000256" key="3">
    <source>
        <dbReference type="ARBA" id="ARBA00010258"/>
    </source>
</evidence>
<keyword evidence="10 15" id="KW-0833">Ubl conjugation pathway</keyword>
<evidence type="ECO:0000256" key="10">
    <source>
        <dbReference type="ARBA" id="ARBA00022786"/>
    </source>
</evidence>
<dbReference type="InterPro" id="IPR014857">
    <property type="entry name" value="Nse1_RING_C4HC3-type"/>
</dbReference>
<name>A0AAV8TKL4_9ROSI</name>
<accession>A0AAV8TKL4</accession>
<evidence type="ECO:0000313" key="18">
    <source>
        <dbReference type="EMBL" id="KAJ8766835.1"/>
    </source>
</evidence>
<evidence type="ECO:0000256" key="16">
    <source>
        <dbReference type="SAM" id="MobiDB-lite"/>
    </source>
</evidence>
<keyword evidence="14 15" id="KW-0539">Nucleus</keyword>
<dbReference type="Pfam" id="PF07574">
    <property type="entry name" value="SMC_Nse1"/>
    <property type="match status" value="1"/>
</dbReference>
<dbReference type="Gene3D" id="3.30.40.10">
    <property type="entry name" value="Zinc/RING finger domain, C3HC4 (zinc finger)"/>
    <property type="match status" value="1"/>
</dbReference>
<evidence type="ECO:0000256" key="7">
    <source>
        <dbReference type="ARBA" id="ARBA00022723"/>
    </source>
</evidence>
<reference evidence="18 19" key="1">
    <citation type="submission" date="2021-09" db="EMBL/GenBank/DDBJ databases">
        <title>Genomic insights and catalytic innovation underlie evolution of tropane alkaloids biosynthesis.</title>
        <authorList>
            <person name="Wang Y.-J."/>
            <person name="Tian T."/>
            <person name="Huang J.-P."/>
            <person name="Huang S.-X."/>
        </authorList>
    </citation>
    <scope>NUCLEOTIDE SEQUENCE [LARGE SCALE GENOMIC DNA]</scope>
    <source>
        <strain evidence="18">KIB-2018</strain>
        <tissue evidence="18">Leaf</tissue>
    </source>
</reference>
<evidence type="ECO:0000256" key="11">
    <source>
        <dbReference type="ARBA" id="ARBA00022833"/>
    </source>
</evidence>
<keyword evidence="19" id="KW-1185">Reference proteome</keyword>
<evidence type="ECO:0000256" key="2">
    <source>
        <dbReference type="ARBA" id="ARBA00004123"/>
    </source>
</evidence>
<evidence type="ECO:0000256" key="8">
    <source>
        <dbReference type="ARBA" id="ARBA00022763"/>
    </source>
</evidence>
<evidence type="ECO:0000256" key="13">
    <source>
        <dbReference type="ARBA" id="ARBA00023204"/>
    </source>
</evidence>
<evidence type="ECO:0000256" key="1">
    <source>
        <dbReference type="ARBA" id="ARBA00000900"/>
    </source>
</evidence>
<evidence type="ECO:0000259" key="17">
    <source>
        <dbReference type="Pfam" id="PF08746"/>
    </source>
</evidence>
<comment type="similarity">
    <text evidence="3 15">Belongs to the NSE1 family.</text>
</comment>
<dbReference type="GO" id="GO:0005634">
    <property type="term" value="C:nucleus"/>
    <property type="evidence" value="ECO:0007669"/>
    <property type="project" value="UniProtKB-SubCell"/>
</dbReference>
<keyword evidence="11 15" id="KW-0862">Zinc</keyword>
<keyword evidence="12 15" id="KW-0233">DNA recombination</keyword>
<dbReference type="GO" id="GO:0030915">
    <property type="term" value="C:Smc5-Smc6 complex"/>
    <property type="evidence" value="ECO:0007669"/>
    <property type="project" value="UniProtKB-UniRule"/>
</dbReference>
<dbReference type="PANTHER" id="PTHR20973">
    <property type="entry name" value="NON-SMC ELEMENT 1-RELATED"/>
    <property type="match status" value="1"/>
</dbReference>
<comment type="subunit">
    <text evidence="15">Component of the Smc5-Smc6 complex.</text>
</comment>
<dbReference type="InterPro" id="IPR036388">
    <property type="entry name" value="WH-like_DNA-bd_sf"/>
</dbReference>
<dbReference type="GO" id="GO:0008270">
    <property type="term" value="F:zinc ion binding"/>
    <property type="evidence" value="ECO:0007669"/>
    <property type="project" value="UniProtKB-KW"/>
</dbReference>
<dbReference type="EC" id="2.3.2.27" evidence="4 15"/>
<evidence type="ECO:0000313" key="19">
    <source>
        <dbReference type="Proteomes" id="UP001159364"/>
    </source>
</evidence>
<proteinExistence type="inferred from homology"/>
<dbReference type="Proteomes" id="UP001159364">
    <property type="component" value="Linkage Group LG04"/>
</dbReference>
<comment type="subcellular location">
    <subcellularLocation>
        <location evidence="2 15">Nucleus</location>
    </subcellularLocation>
</comment>
<evidence type="ECO:0000256" key="4">
    <source>
        <dbReference type="ARBA" id="ARBA00012483"/>
    </source>
</evidence>
<feature type="domain" description="Non-structural maintenance of chromosomes element 1 RING C4HC3-type" evidence="17">
    <location>
        <begin position="202"/>
        <end position="245"/>
    </location>
</feature>
<feature type="region of interest" description="Disordered" evidence="16">
    <location>
        <begin position="257"/>
        <end position="317"/>
    </location>
</feature>
<evidence type="ECO:0000256" key="5">
    <source>
        <dbReference type="ARBA" id="ARBA00019422"/>
    </source>
</evidence>
<keyword evidence="8 15" id="KW-0227">DNA damage</keyword>
<feature type="compositionally biased region" description="Polar residues" evidence="16">
    <location>
        <begin position="286"/>
        <end position="303"/>
    </location>
</feature>
<keyword evidence="13 15" id="KW-0234">DNA repair</keyword>
<gene>
    <name evidence="18" type="ORF">K2173_008389</name>
</gene>
<keyword evidence="6 15" id="KW-0808">Transferase</keyword>
<sequence length="317" mass="35724">MAELNWKHHTLIQALMSRGPLNEVEFRRIFAGVLGNDQDANDQNFNNFLLRINKKLSYVQMELRCCRNQNDSQVFYGLVNTVSDEQSKLGTKYSVPQITFFKGIIEAIMQDDTAKGSISSIEALNIRLESQVQNVSGSETQGSQSQVPPAFRNFLMSQKETTLHELVRDKWLCNTSDGQIGLGVRSYLDLRSWFHSSGVPSCEVCNEAAIKAEVCQSESCTRRIHLHCLKKKFSQSRSRTVCSSCGIPWRYEGVKPEAVDEEDELNGPTQSQPRGSKRKRLKANGKISTDTHGCDSTQVSQPGSELRRVTRASSRRR</sequence>
<evidence type="ECO:0000256" key="6">
    <source>
        <dbReference type="ARBA" id="ARBA00022679"/>
    </source>
</evidence>
<protein>
    <recommendedName>
        <fullName evidence="5 15">Non-structural maintenance of chromosomes element 1 homolog</fullName>
        <ecNumber evidence="4 15">2.3.2.27</ecNumber>
    </recommendedName>
</protein>
<dbReference type="EMBL" id="JAIWQS010000004">
    <property type="protein sequence ID" value="KAJ8766835.1"/>
    <property type="molecule type" value="Genomic_DNA"/>
</dbReference>
<keyword evidence="9 15" id="KW-0863">Zinc-finger</keyword>
<dbReference type="CDD" id="cd16493">
    <property type="entry name" value="RING-CH-C4HC3_NSE1"/>
    <property type="match status" value="1"/>
</dbReference>
<keyword evidence="7 15" id="KW-0479">Metal-binding</keyword>